<dbReference type="EMBL" id="VCAU01000002">
    <property type="protein sequence ID" value="KAF9895086.1"/>
    <property type="molecule type" value="Genomic_DNA"/>
</dbReference>
<protein>
    <submittedName>
        <fullName evidence="3">Uncharacterized protein</fullName>
    </submittedName>
</protein>
<feature type="compositionally biased region" description="Basic and acidic residues" evidence="1">
    <location>
        <begin position="55"/>
        <end position="64"/>
    </location>
</feature>
<evidence type="ECO:0000256" key="1">
    <source>
        <dbReference type="SAM" id="MobiDB-lite"/>
    </source>
</evidence>
<keyword evidence="2" id="KW-1133">Transmembrane helix</keyword>
<comment type="caution">
    <text evidence="3">The sequence shown here is derived from an EMBL/GenBank/DDBJ whole genome shotgun (WGS) entry which is preliminary data.</text>
</comment>
<evidence type="ECO:0000313" key="4">
    <source>
        <dbReference type="Proteomes" id="UP001194746"/>
    </source>
</evidence>
<proteinExistence type="predicted"/>
<accession>A0AAD4CZ02</accession>
<dbReference type="AlphaFoldDB" id="A0AAD4CZ02"/>
<feature type="transmembrane region" description="Helical" evidence="2">
    <location>
        <begin position="12"/>
        <end position="32"/>
    </location>
</feature>
<name>A0AAD4CZ02_ASPNN</name>
<keyword evidence="2" id="KW-0812">Transmembrane</keyword>
<feature type="region of interest" description="Disordered" evidence="1">
    <location>
        <begin position="53"/>
        <end position="125"/>
    </location>
</feature>
<organism evidence="3 4">
    <name type="scientific">Aspergillus nanangensis</name>
    <dbReference type="NCBI Taxonomy" id="2582783"/>
    <lineage>
        <taxon>Eukaryota</taxon>
        <taxon>Fungi</taxon>
        <taxon>Dikarya</taxon>
        <taxon>Ascomycota</taxon>
        <taxon>Pezizomycotina</taxon>
        <taxon>Eurotiomycetes</taxon>
        <taxon>Eurotiomycetidae</taxon>
        <taxon>Eurotiales</taxon>
        <taxon>Aspergillaceae</taxon>
        <taxon>Aspergillus</taxon>
        <taxon>Aspergillus subgen. Circumdati</taxon>
    </lineage>
</organism>
<reference evidence="3" key="1">
    <citation type="journal article" date="2019" name="Beilstein J. Org. Chem.">
        <title>Nanangenines: drimane sesquiterpenoids as the dominant metabolite cohort of a novel Australian fungus, Aspergillus nanangensis.</title>
        <authorList>
            <person name="Lacey H.J."/>
            <person name="Gilchrist C.L.M."/>
            <person name="Crombie A."/>
            <person name="Kalaitzis J.A."/>
            <person name="Vuong D."/>
            <person name="Rutledge P.J."/>
            <person name="Turner P."/>
            <person name="Pitt J.I."/>
            <person name="Lacey E."/>
            <person name="Chooi Y.H."/>
            <person name="Piggott A.M."/>
        </authorList>
    </citation>
    <scope>NUCLEOTIDE SEQUENCE</scope>
    <source>
        <strain evidence="3">MST-FP2251</strain>
    </source>
</reference>
<reference evidence="3" key="2">
    <citation type="submission" date="2020-02" db="EMBL/GenBank/DDBJ databases">
        <authorList>
            <person name="Gilchrist C.L.M."/>
            <person name="Chooi Y.-H."/>
        </authorList>
    </citation>
    <scope>NUCLEOTIDE SEQUENCE</scope>
    <source>
        <strain evidence="3">MST-FP2251</strain>
    </source>
</reference>
<keyword evidence="2" id="KW-0472">Membrane</keyword>
<dbReference type="Proteomes" id="UP001194746">
    <property type="component" value="Unassembled WGS sequence"/>
</dbReference>
<sequence length="189" mass="20775">MSLLSQLQGCIRAIILTPIIFGFIIFCSLVVLTGSGDTVLSVIDALNGAAKVTKRNTDHPERQPSPRVNPKCPSGRVKRARRRPGPPPARRAACPIPSARNSPLSMGEHELDSDTEDLLQSDSRSDMPKLDTFMFGENRHPVFNFTPLPPPIYHGAYGLQELAVPKPPKQDMTAEEDIIEHGLEELNFA</sequence>
<feature type="compositionally biased region" description="Low complexity" evidence="1">
    <location>
        <begin position="90"/>
        <end position="100"/>
    </location>
</feature>
<gene>
    <name evidence="3" type="ORF">FE257_004715</name>
</gene>
<keyword evidence="4" id="KW-1185">Reference proteome</keyword>
<evidence type="ECO:0000256" key="2">
    <source>
        <dbReference type="SAM" id="Phobius"/>
    </source>
</evidence>
<evidence type="ECO:0000313" key="3">
    <source>
        <dbReference type="EMBL" id="KAF9895086.1"/>
    </source>
</evidence>